<comment type="caution">
    <text evidence="1">The sequence shown here is derived from an EMBL/GenBank/DDBJ whole genome shotgun (WGS) entry which is preliminary data.</text>
</comment>
<reference evidence="1 2" key="1">
    <citation type="submission" date="2016-01" db="EMBL/GenBank/DDBJ databases">
        <title>Biosynthesis of antibiotic leucinostatins and their inhibition on Phytophthora in bio-control Purpureocillium lilacinum.</title>
        <authorList>
            <person name="Wang G."/>
            <person name="Liu Z."/>
            <person name="Lin R."/>
            <person name="Li E."/>
            <person name="Mao Z."/>
            <person name="Ling J."/>
            <person name="Yin W."/>
            <person name="Xie B."/>
        </authorList>
    </citation>
    <scope>NUCLEOTIDE SEQUENCE [LARGE SCALE GENOMIC DNA]</scope>
    <source>
        <strain evidence="1">PLBJ-1</strain>
    </source>
</reference>
<dbReference type="Pfam" id="PF13671">
    <property type="entry name" value="AAA_33"/>
    <property type="match status" value="1"/>
</dbReference>
<dbReference type="SUPFAM" id="SSF52540">
    <property type="entry name" value="P-loop containing nucleoside triphosphate hydrolases"/>
    <property type="match status" value="1"/>
</dbReference>
<gene>
    <name evidence="1" type="ORF">VFPBJ_02243</name>
</gene>
<name>A0A179GZP8_PURLI</name>
<protein>
    <submittedName>
        <fullName evidence="1">ATP/GTP-binding protein</fullName>
    </submittedName>
</protein>
<evidence type="ECO:0000313" key="2">
    <source>
        <dbReference type="Proteomes" id="UP000078240"/>
    </source>
</evidence>
<sequence length="194" mass="22083">MAVHTSIQTALDAILPGLQRTPENPHPVVVMTCSGKSTLAKAIVSRLPAFTRLSVDAIIHATHGLYGIDYDPSKYSEYQDEAQDKLKDELRAILGAKDRDVVLDLAFWNKEYRDEFKSLIEENGGRWVLIFLQADRELLWRRITERRARRDAMHETDERRDGDSAFDVDEATFDMYYSGFESPQGEGEIVIACT</sequence>
<dbReference type="AlphaFoldDB" id="A0A179GZP8"/>
<evidence type="ECO:0000313" key="1">
    <source>
        <dbReference type="EMBL" id="OAQ83475.1"/>
    </source>
</evidence>
<dbReference type="InterPro" id="IPR027417">
    <property type="entry name" value="P-loop_NTPase"/>
</dbReference>
<proteinExistence type="predicted"/>
<accession>A0A179GZP8</accession>
<organism evidence="1 2">
    <name type="scientific">Purpureocillium lilacinum</name>
    <name type="common">Paecilomyces lilacinus</name>
    <dbReference type="NCBI Taxonomy" id="33203"/>
    <lineage>
        <taxon>Eukaryota</taxon>
        <taxon>Fungi</taxon>
        <taxon>Dikarya</taxon>
        <taxon>Ascomycota</taxon>
        <taxon>Pezizomycotina</taxon>
        <taxon>Sordariomycetes</taxon>
        <taxon>Hypocreomycetidae</taxon>
        <taxon>Hypocreales</taxon>
        <taxon>Ophiocordycipitaceae</taxon>
        <taxon>Purpureocillium</taxon>
    </lineage>
</organism>
<dbReference type="Gene3D" id="3.40.50.300">
    <property type="entry name" value="P-loop containing nucleotide triphosphate hydrolases"/>
    <property type="match status" value="1"/>
</dbReference>
<dbReference type="Proteomes" id="UP000078240">
    <property type="component" value="Unassembled WGS sequence"/>
</dbReference>
<dbReference type="EMBL" id="LSBH01000002">
    <property type="protein sequence ID" value="OAQ83475.1"/>
    <property type="molecule type" value="Genomic_DNA"/>
</dbReference>